<organism evidence="1 2">
    <name type="scientific">Streptomyces alanosinicus</name>
    <dbReference type="NCBI Taxonomy" id="68171"/>
    <lineage>
        <taxon>Bacteria</taxon>
        <taxon>Bacillati</taxon>
        <taxon>Actinomycetota</taxon>
        <taxon>Actinomycetes</taxon>
        <taxon>Kitasatosporales</taxon>
        <taxon>Streptomycetaceae</taxon>
        <taxon>Streptomyces</taxon>
    </lineage>
</organism>
<name>A0A919D6L0_9ACTN</name>
<reference evidence="1" key="1">
    <citation type="journal article" date="2014" name="Int. J. Syst. Evol. Microbiol.">
        <title>Complete genome sequence of Corynebacterium casei LMG S-19264T (=DSM 44701T), isolated from a smear-ripened cheese.</title>
        <authorList>
            <consortium name="US DOE Joint Genome Institute (JGI-PGF)"/>
            <person name="Walter F."/>
            <person name="Albersmeier A."/>
            <person name="Kalinowski J."/>
            <person name="Ruckert C."/>
        </authorList>
    </citation>
    <scope>NUCLEOTIDE SEQUENCE</scope>
    <source>
        <strain evidence="1">JCM 4714</strain>
    </source>
</reference>
<comment type="caution">
    <text evidence="1">The sequence shown here is derived from an EMBL/GenBank/DDBJ whole genome shotgun (WGS) entry which is preliminary data.</text>
</comment>
<dbReference type="EMBL" id="BMVG01000018">
    <property type="protein sequence ID" value="GHE09088.1"/>
    <property type="molecule type" value="Genomic_DNA"/>
</dbReference>
<dbReference type="AlphaFoldDB" id="A0A919D6L0"/>
<proteinExistence type="predicted"/>
<gene>
    <name evidence="1" type="ORF">GCM10010339_60280</name>
</gene>
<reference evidence="1" key="2">
    <citation type="submission" date="2020-09" db="EMBL/GenBank/DDBJ databases">
        <authorList>
            <person name="Sun Q."/>
            <person name="Ohkuma M."/>
        </authorList>
    </citation>
    <scope>NUCLEOTIDE SEQUENCE</scope>
    <source>
        <strain evidence="1">JCM 4714</strain>
    </source>
</reference>
<accession>A0A919D6L0</accession>
<evidence type="ECO:0000313" key="2">
    <source>
        <dbReference type="Proteomes" id="UP000655443"/>
    </source>
</evidence>
<sequence>MAGAHITDTKVFNPRSAGGKTRCGRNNVELLCIRAASGTIGGLVTNVTSGLNVRQIPSLARNSGPPPNTDTAALCQDLLAHDHATLCLTRGAGPTTSSCHRSLNTVVAGPPAEACHQAAA</sequence>
<dbReference type="Proteomes" id="UP000655443">
    <property type="component" value="Unassembled WGS sequence"/>
</dbReference>
<protein>
    <submittedName>
        <fullName evidence="1">Uncharacterized protein</fullName>
    </submittedName>
</protein>
<evidence type="ECO:0000313" key="1">
    <source>
        <dbReference type="EMBL" id="GHE09088.1"/>
    </source>
</evidence>
<keyword evidence="2" id="KW-1185">Reference proteome</keyword>